<dbReference type="InterPro" id="IPR000835">
    <property type="entry name" value="HTH_MarR-typ"/>
</dbReference>
<dbReference type="InterPro" id="IPR036388">
    <property type="entry name" value="WH-like_DNA-bd_sf"/>
</dbReference>
<feature type="domain" description="HTH marR-type" evidence="1">
    <location>
        <begin position="32"/>
        <end position="146"/>
    </location>
</feature>
<name>A0ABR9DN94_9MICO</name>
<keyword evidence="3" id="KW-1185">Reference proteome</keyword>
<accession>A0ABR9DN94</accession>
<reference evidence="2 3" key="1">
    <citation type="submission" date="2020-09" db="EMBL/GenBank/DDBJ databases">
        <title>Flavimobilis rhizosphaerae sp. nov., isolated from rhizosphere soil of Spartina alterniflora.</title>
        <authorList>
            <person name="Hanqin C."/>
        </authorList>
    </citation>
    <scope>NUCLEOTIDE SEQUENCE [LARGE SCALE GENOMIC DNA]</scope>
    <source>
        <strain evidence="2 3">GY 10621</strain>
    </source>
</reference>
<dbReference type="SUPFAM" id="SSF46785">
    <property type="entry name" value="Winged helix' DNA-binding domain"/>
    <property type="match status" value="1"/>
</dbReference>
<sequence length="163" mass="17100">MTTPAQTRSGRVVVALHRLVGAVDAASDALLRARTDYDLATVTFLSVLADAERPDALGDPVDGPAERWVPDLTTLAECLGVTRAAVSKRVPALVARGLVRTSADPHHARRVRLALTDEGAAVVATSTALLEEWLAGELAGRLDLEALHTALTDALAALAPQEL</sequence>
<dbReference type="Proteomes" id="UP000642107">
    <property type="component" value="Unassembled WGS sequence"/>
</dbReference>
<dbReference type="SMART" id="SM00347">
    <property type="entry name" value="HTH_MARR"/>
    <property type="match status" value="1"/>
</dbReference>
<dbReference type="Gene3D" id="1.10.10.10">
    <property type="entry name" value="Winged helix-like DNA-binding domain superfamily/Winged helix DNA-binding domain"/>
    <property type="match status" value="1"/>
</dbReference>
<protein>
    <submittedName>
        <fullName evidence="2">Winged helix-turn-helix transcriptional regulator</fullName>
    </submittedName>
</protein>
<dbReference type="Pfam" id="PF12802">
    <property type="entry name" value="MarR_2"/>
    <property type="match status" value="1"/>
</dbReference>
<dbReference type="InterPro" id="IPR036390">
    <property type="entry name" value="WH_DNA-bd_sf"/>
</dbReference>
<comment type="caution">
    <text evidence="2">The sequence shown here is derived from an EMBL/GenBank/DDBJ whole genome shotgun (WGS) entry which is preliminary data.</text>
</comment>
<evidence type="ECO:0000259" key="1">
    <source>
        <dbReference type="SMART" id="SM00347"/>
    </source>
</evidence>
<organism evidence="2 3">
    <name type="scientific">Flavimobilis rhizosphaerae</name>
    <dbReference type="NCBI Taxonomy" id="2775421"/>
    <lineage>
        <taxon>Bacteria</taxon>
        <taxon>Bacillati</taxon>
        <taxon>Actinomycetota</taxon>
        <taxon>Actinomycetes</taxon>
        <taxon>Micrococcales</taxon>
        <taxon>Jonesiaceae</taxon>
        <taxon>Flavimobilis</taxon>
    </lineage>
</organism>
<evidence type="ECO:0000313" key="2">
    <source>
        <dbReference type="EMBL" id="MBD9698601.1"/>
    </source>
</evidence>
<dbReference type="RefSeq" id="WP_192278044.1">
    <property type="nucleotide sequence ID" value="NZ_JACZDF010000002.1"/>
</dbReference>
<gene>
    <name evidence="2" type="ORF">IGS67_03710</name>
</gene>
<evidence type="ECO:0000313" key="3">
    <source>
        <dbReference type="Proteomes" id="UP000642107"/>
    </source>
</evidence>
<proteinExistence type="predicted"/>
<dbReference type="EMBL" id="JACZDF010000002">
    <property type="protein sequence ID" value="MBD9698601.1"/>
    <property type="molecule type" value="Genomic_DNA"/>
</dbReference>